<organism evidence="8">
    <name type="scientific">Enterobius vermicularis</name>
    <name type="common">Human pinworm</name>
    <dbReference type="NCBI Taxonomy" id="51028"/>
    <lineage>
        <taxon>Eukaryota</taxon>
        <taxon>Metazoa</taxon>
        <taxon>Ecdysozoa</taxon>
        <taxon>Nematoda</taxon>
        <taxon>Chromadorea</taxon>
        <taxon>Rhabditida</taxon>
        <taxon>Spirurina</taxon>
        <taxon>Oxyuridomorpha</taxon>
        <taxon>Oxyuroidea</taxon>
        <taxon>Oxyuridae</taxon>
        <taxon>Enterobius</taxon>
    </lineage>
</organism>
<dbReference type="Proteomes" id="UP000274131">
    <property type="component" value="Unassembled WGS sequence"/>
</dbReference>
<evidence type="ECO:0000313" key="7">
    <source>
        <dbReference type="Proteomes" id="UP000274131"/>
    </source>
</evidence>
<dbReference type="InterPro" id="IPR033133">
    <property type="entry name" value="PUM-HD"/>
</dbReference>
<dbReference type="InterPro" id="IPR016024">
    <property type="entry name" value="ARM-type_fold"/>
</dbReference>
<evidence type="ECO:0000313" key="6">
    <source>
        <dbReference type="EMBL" id="VDD94054.1"/>
    </source>
</evidence>
<keyword evidence="1" id="KW-0217">Developmental protein</keyword>
<dbReference type="PANTHER" id="PTHR12537:SF112">
    <property type="entry name" value="FEM-3 MRNA-BINDING FACTOR 1-RELATED"/>
    <property type="match status" value="1"/>
</dbReference>
<feature type="repeat" description="Pumilio" evidence="4">
    <location>
        <begin position="179"/>
        <end position="215"/>
    </location>
</feature>
<dbReference type="PROSITE" id="PS50302">
    <property type="entry name" value="PUM"/>
    <property type="match status" value="2"/>
</dbReference>
<dbReference type="Pfam" id="PF00806">
    <property type="entry name" value="PUF"/>
    <property type="match status" value="5"/>
</dbReference>
<dbReference type="SMART" id="SM00025">
    <property type="entry name" value="Pumilio"/>
    <property type="match status" value="6"/>
</dbReference>
<dbReference type="OrthoDB" id="668540at2759"/>
<dbReference type="GO" id="GO:0005634">
    <property type="term" value="C:nucleus"/>
    <property type="evidence" value="ECO:0007669"/>
    <property type="project" value="TreeGrafter"/>
</dbReference>
<gene>
    <name evidence="6" type="ORF">EVEC_LOCUS8805</name>
</gene>
<evidence type="ECO:0000256" key="4">
    <source>
        <dbReference type="PROSITE-ProRule" id="PRU00317"/>
    </source>
</evidence>
<keyword evidence="3" id="KW-0221">Differentiation</keyword>
<keyword evidence="2" id="KW-0677">Repeat</keyword>
<keyword evidence="7" id="KW-1185">Reference proteome</keyword>
<dbReference type="PROSITE" id="PS50303">
    <property type="entry name" value="PUM_HD"/>
    <property type="match status" value="1"/>
</dbReference>
<dbReference type="AlphaFoldDB" id="A0A0N4VF82"/>
<evidence type="ECO:0000259" key="5">
    <source>
        <dbReference type="PROSITE" id="PS50303"/>
    </source>
</evidence>
<name>A0A0N4VF82_ENTVE</name>
<dbReference type="STRING" id="51028.A0A0N4VF82"/>
<dbReference type="GO" id="GO:0030154">
    <property type="term" value="P:cell differentiation"/>
    <property type="evidence" value="ECO:0007669"/>
    <property type="project" value="UniProtKB-KW"/>
</dbReference>
<dbReference type="GO" id="GO:0003730">
    <property type="term" value="F:mRNA 3'-UTR binding"/>
    <property type="evidence" value="ECO:0007669"/>
    <property type="project" value="TreeGrafter"/>
</dbReference>
<protein>
    <submittedName>
        <fullName evidence="8">PUM-HD domain-containing protein</fullName>
    </submittedName>
</protein>
<dbReference type="GO" id="GO:0005737">
    <property type="term" value="C:cytoplasm"/>
    <property type="evidence" value="ECO:0007669"/>
    <property type="project" value="TreeGrafter"/>
</dbReference>
<feature type="repeat" description="Pumilio" evidence="4">
    <location>
        <begin position="339"/>
        <end position="374"/>
    </location>
</feature>
<dbReference type="Gene3D" id="1.25.10.10">
    <property type="entry name" value="Leucine-rich Repeat Variant"/>
    <property type="match status" value="1"/>
</dbReference>
<dbReference type="WBParaSite" id="EVEC_0000939501-mRNA-1">
    <property type="protein sequence ID" value="EVEC_0000939501-mRNA-1"/>
    <property type="gene ID" value="EVEC_0000939501"/>
</dbReference>
<reference evidence="6 7" key="2">
    <citation type="submission" date="2018-10" db="EMBL/GenBank/DDBJ databases">
        <authorList>
            <consortium name="Pathogen Informatics"/>
        </authorList>
    </citation>
    <scope>NUCLEOTIDE SEQUENCE [LARGE SCALE GENOMIC DNA]</scope>
</reference>
<evidence type="ECO:0000313" key="8">
    <source>
        <dbReference type="WBParaSite" id="EVEC_0000939501-mRNA-1"/>
    </source>
</evidence>
<reference evidence="8" key="1">
    <citation type="submission" date="2017-02" db="UniProtKB">
        <authorList>
            <consortium name="WormBaseParasite"/>
        </authorList>
    </citation>
    <scope>IDENTIFICATION</scope>
</reference>
<dbReference type="InterPro" id="IPR011989">
    <property type="entry name" value="ARM-like"/>
</dbReference>
<evidence type="ECO:0000256" key="1">
    <source>
        <dbReference type="ARBA" id="ARBA00022473"/>
    </source>
</evidence>
<sequence>MMSSFVPVQNISPVYFNYFPVPSMMNSFSDQTELPSQSYVSSCSEGAVATPNQDGSVFDVSFPTLPVVFPNTFSSPVAFVQSPQLPLNIPKPNVAVMAEVPLETVLDSGYLERLANLKGTVNALASIFPCENPFIRKKLYDHFIKSGTFPIVCCMCSGFHFAQALIAESREAELKIVMSLLRSHVTKIAMDRYGSIFLQKTFQYMNPKKVHALIWEIQDLELTLAVHCYASYFLQELFAYLKPTQYQFIIDAFTSSKENFCSVAVGKFGCRSVESAFESLHVHIKRGSRMSHILLVRLGNAIVEGADTFIVDEYGNFVLQLVFKSEHLRAQAEAIVRRSVLRKILEISQDKFGSRILEIALRYASNSCLREMVAEILDGYEPDQNGRDAVEILMFHPIGNYVMQALLEVAIDVEFGRRDGDKGWFFRLATKIIARQDRLSRLNSGKKLLAKVEQVFSEWKKSEVVKKSSENPAATECGDSSVSCVVPVAVAPKKEGSTNAELPIAFIDGTHKLDLNASISPLVKYT</sequence>
<dbReference type="PANTHER" id="PTHR12537">
    <property type="entry name" value="RNA BINDING PROTEIN PUMILIO-RELATED"/>
    <property type="match status" value="1"/>
</dbReference>
<proteinExistence type="predicted"/>
<feature type="domain" description="PUM-HD" evidence="5">
    <location>
        <begin position="81"/>
        <end position="456"/>
    </location>
</feature>
<accession>A0A0N4VF82</accession>
<dbReference type="GO" id="GO:0010608">
    <property type="term" value="P:post-transcriptional regulation of gene expression"/>
    <property type="evidence" value="ECO:0007669"/>
    <property type="project" value="TreeGrafter"/>
</dbReference>
<dbReference type="EMBL" id="UXUI01009618">
    <property type="protein sequence ID" value="VDD94054.1"/>
    <property type="molecule type" value="Genomic_DNA"/>
</dbReference>
<evidence type="ECO:0000256" key="3">
    <source>
        <dbReference type="ARBA" id="ARBA00022782"/>
    </source>
</evidence>
<dbReference type="InterPro" id="IPR001313">
    <property type="entry name" value="Pumilio_RNA-bd_rpt"/>
</dbReference>
<evidence type="ECO:0000256" key="2">
    <source>
        <dbReference type="ARBA" id="ARBA00022737"/>
    </source>
</evidence>
<dbReference type="SUPFAM" id="SSF48371">
    <property type="entry name" value="ARM repeat"/>
    <property type="match status" value="1"/>
</dbReference>